<dbReference type="Gene3D" id="3.30.70.270">
    <property type="match status" value="1"/>
</dbReference>
<dbReference type="Pfam" id="PF00990">
    <property type="entry name" value="GGDEF"/>
    <property type="match status" value="1"/>
</dbReference>
<feature type="transmembrane region" description="Helical" evidence="5">
    <location>
        <begin position="93"/>
        <end position="112"/>
    </location>
</feature>
<keyword evidence="5" id="KW-0472">Membrane</keyword>
<comment type="subcellular location">
    <subcellularLocation>
        <location evidence="2">Cell inner membrane</location>
    </subcellularLocation>
</comment>
<protein>
    <recommendedName>
        <fullName evidence="3">diguanylate cyclase</fullName>
        <ecNumber evidence="3">2.7.7.65</ecNumber>
    </recommendedName>
</protein>
<keyword evidence="8" id="KW-1185">Reference proteome</keyword>
<dbReference type="PROSITE" id="PS50887">
    <property type="entry name" value="GGDEF"/>
    <property type="match status" value="1"/>
</dbReference>
<feature type="transmembrane region" description="Helical" evidence="5">
    <location>
        <begin position="66"/>
        <end position="86"/>
    </location>
</feature>
<dbReference type="NCBIfam" id="TIGR00254">
    <property type="entry name" value="GGDEF"/>
    <property type="match status" value="1"/>
</dbReference>
<dbReference type="EC" id="2.7.7.65" evidence="3"/>
<evidence type="ECO:0000256" key="3">
    <source>
        <dbReference type="ARBA" id="ARBA00012528"/>
    </source>
</evidence>
<keyword evidence="5" id="KW-0812">Transmembrane</keyword>
<dbReference type="EMBL" id="FNJJ01000009">
    <property type="protein sequence ID" value="SDP97354.1"/>
    <property type="molecule type" value="Genomic_DNA"/>
</dbReference>
<dbReference type="SMART" id="SM00267">
    <property type="entry name" value="GGDEF"/>
    <property type="match status" value="1"/>
</dbReference>
<dbReference type="SUPFAM" id="SSF55073">
    <property type="entry name" value="Nucleotide cyclase"/>
    <property type="match status" value="1"/>
</dbReference>
<dbReference type="AlphaFoldDB" id="A0A1H0X331"/>
<evidence type="ECO:0000256" key="4">
    <source>
        <dbReference type="ARBA" id="ARBA00034247"/>
    </source>
</evidence>
<evidence type="ECO:0000256" key="1">
    <source>
        <dbReference type="ARBA" id="ARBA00001946"/>
    </source>
</evidence>
<dbReference type="PANTHER" id="PTHR45138">
    <property type="entry name" value="REGULATORY COMPONENTS OF SENSORY TRANSDUCTION SYSTEM"/>
    <property type="match status" value="1"/>
</dbReference>
<name>A0A1H0X331_9GAMM</name>
<dbReference type="GeneID" id="300932567"/>
<dbReference type="InterPro" id="IPR029787">
    <property type="entry name" value="Nucleotide_cyclase"/>
</dbReference>
<keyword evidence="5" id="KW-1133">Transmembrane helix</keyword>
<evidence type="ECO:0000313" key="8">
    <source>
        <dbReference type="Proteomes" id="UP000199460"/>
    </source>
</evidence>
<feature type="transmembrane region" description="Helical" evidence="5">
    <location>
        <begin position="37"/>
        <end position="54"/>
    </location>
</feature>
<comment type="cofactor">
    <cofactor evidence="1">
        <name>Mg(2+)</name>
        <dbReference type="ChEBI" id="CHEBI:18420"/>
    </cofactor>
</comment>
<sequence>MPLFNALARSLDPLHGAQAATRQAFDHWYRQAKIPQIRYVAFLTMALYLMYAAIEQNVASEQVSARFIVHGLMVPGALLAVGLLSFQPNRQRTMFAILTVAPVCTAAANLHFNFGTPLFVHYAPELYLNLMWTFAVSGLTLRQALATASASVLVILVVTLGHSLEPGMQRLHLIWILASFSFGLLSAFLLERVHKRMFLHQDSLALSASIDSLTGLWNRARTLHFLAEEAARADRYGTPFSVVLIDIDHFKSVNDTHGHAAGDSVLRQFAGLLRDGVRVVDRVGRLGGEEFLIVLPQTDAEHAEQAMQALQTRINGFSFDRVQRKSASFGIAEYRRGESIDSLMERADQAMYRAKANGRDRIEIL</sequence>
<accession>A0A1H0X331</accession>
<dbReference type="PANTHER" id="PTHR45138:SF9">
    <property type="entry name" value="DIGUANYLATE CYCLASE DGCM-RELATED"/>
    <property type="match status" value="1"/>
</dbReference>
<dbReference type="FunFam" id="3.30.70.270:FF:000001">
    <property type="entry name" value="Diguanylate cyclase domain protein"/>
    <property type="match status" value="1"/>
</dbReference>
<evidence type="ECO:0000256" key="5">
    <source>
        <dbReference type="SAM" id="Phobius"/>
    </source>
</evidence>
<dbReference type="RefSeq" id="WP_208598807.1">
    <property type="nucleotide sequence ID" value="NZ_CP040349.1"/>
</dbReference>
<gene>
    <name evidence="7" type="ORF">SAMN05216213_10953</name>
</gene>
<comment type="catalytic activity">
    <reaction evidence="4">
        <text>2 GTP = 3',3'-c-di-GMP + 2 diphosphate</text>
        <dbReference type="Rhea" id="RHEA:24898"/>
        <dbReference type="ChEBI" id="CHEBI:33019"/>
        <dbReference type="ChEBI" id="CHEBI:37565"/>
        <dbReference type="ChEBI" id="CHEBI:58805"/>
        <dbReference type="EC" id="2.7.7.65"/>
    </reaction>
</comment>
<dbReference type="CDD" id="cd01949">
    <property type="entry name" value="GGDEF"/>
    <property type="match status" value="1"/>
</dbReference>
<feature type="transmembrane region" description="Helical" evidence="5">
    <location>
        <begin position="144"/>
        <end position="164"/>
    </location>
</feature>
<reference evidence="8" key="1">
    <citation type="submission" date="2016-10" db="EMBL/GenBank/DDBJ databases">
        <authorList>
            <person name="Varghese N."/>
            <person name="Submissions S."/>
        </authorList>
    </citation>
    <scope>NUCLEOTIDE SEQUENCE [LARGE SCALE GENOMIC DNA]</scope>
    <source>
        <strain evidence="8">JCM 18416</strain>
    </source>
</reference>
<feature type="transmembrane region" description="Helical" evidence="5">
    <location>
        <begin position="170"/>
        <end position="190"/>
    </location>
</feature>
<evidence type="ECO:0000256" key="2">
    <source>
        <dbReference type="ARBA" id="ARBA00004533"/>
    </source>
</evidence>
<dbReference type="InterPro" id="IPR043128">
    <property type="entry name" value="Rev_trsase/Diguanyl_cyclase"/>
</dbReference>
<organism evidence="7 8">
    <name type="scientific">Ectopseudomonas guguanensis</name>
    <dbReference type="NCBI Taxonomy" id="1198456"/>
    <lineage>
        <taxon>Bacteria</taxon>
        <taxon>Pseudomonadati</taxon>
        <taxon>Pseudomonadota</taxon>
        <taxon>Gammaproteobacteria</taxon>
        <taxon>Pseudomonadales</taxon>
        <taxon>Pseudomonadaceae</taxon>
        <taxon>Ectopseudomonas</taxon>
    </lineage>
</organism>
<dbReference type="InterPro" id="IPR000160">
    <property type="entry name" value="GGDEF_dom"/>
</dbReference>
<feature type="domain" description="GGDEF" evidence="6">
    <location>
        <begin position="238"/>
        <end position="365"/>
    </location>
</feature>
<evidence type="ECO:0000259" key="6">
    <source>
        <dbReference type="PROSITE" id="PS50887"/>
    </source>
</evidence>
<dbReference type="GO" id="GO:0052621">
    <property type="term" value="F:diguanylate cyclase activity"/>
    <property type="evidence" value="ECO:0007669"/>
    <property type="project" value="UniProtKB-EC"/>
</dbReference>
<evidence type="ECO:0000313" key="7">
    <source>
        <dbReference type="EMBL" id="SDP97354.1"/>
    </source>
</evidence>
<proteinExistence type="predicted"/>
<dbReference type="Proteomes" id="UP000199460">
    <property type="component" value="Unassembled WGS sequence"/>
</dbReference>
<dbReference type="InterPro" id="IPR050469">
    <property type="entry name" value="Diguanylate_Cyclase"/>
</dbReference>
<dbReference type="GO" id="GO:0005886">
    <property type="term" value="C:plasma membrane"/>
    <property type="evidence" value="ECO:0007669"/>
    <property type="project" value="UniProtKB-SubCell"/>
</dbReference>